<reference evidence="2 3" key="1">
    <citation type="journal article" date="2011" name="Cell">
        <title>Insight into structure and assembly of the nuclear pore complex by utilizing the genome of a eukaryotic thermophile.</title>
        <authorList>
            <person name="Amlacher S."/>
            <person name="Sarges P."/>
            <person name="Flemming D."/>
            <person name="van Noort V."/>
            <person name="Kunze R."/>
            <person name="Devos D.P."/>
            <person name="Arumugam M."/>
            <person name="Bork P."/>
            <person name="Hurt E."/>
        </authorList>
    </citation>
    <scope>NUCLEOTIDE SEQUENCE [LARGE SCALE GENOMIC DNA]</scope>
    <source>
        <strain evidence="3">DSM 1495 / CBS 144.50 / IMI 039719</strain>
    </source>
</reference>
<dbReference type="EMBL" id="GL988047">
    <property type="protein sequence ID" value="EGS17345.1"/>
    <property type="molecule type" value="Genomic_DNA"/>
</dbReference>
<dbReference type="SUPFAM" id="SSF51713">
    <property type="entry name" value="tRNA-guanine transglycosylase"/>
    <property type="match status" value="1"/>
</dbReference>
<dbReference type="GeneID" id="18260705"/>
<protein>
    <submittedName>
        <fullName evidence="2">Queuine tRNA-ribosyltransferase-like protein</fullName>
    </submittedName>
</protein>
<dbReference type="AlphaFoldDB" id="G0SGK6"/>
<name>G0SGK6_CHATD</name>
<organism evidence="3">
    <name type="scientific">Chaetomium thermophilum (strain DSM 1495 / CBS 144.50 / IMI 039719)</name>
    <name type="common">Thermochaetoides thermophila</name>
    <dbReference type="NCBI Taxonomy" id="759272"/>
    <lineage>
        <taxon>Eukaryota</taxon>
        <taxon>Fungi</taxon>
        <taxon>Dikarya</taxon>
        <taxon>Ascomycota</taxon>
        <taxon>Pezizomycotina</taxon>
        <taxon>Sordariomycetes</taxon>
        <taxon>Sordariomycetidae</taxon>
        <taxon>Sordariales</taxon>
        <taxon>Chaetomiaceae</taxon>
        <taxon>Thermochaetoides</taxon>
    </lineage>
</organism>
<dbReference type="PANTHER" id="PTHR46064:SF1">
    <property type="entry name" value="QUEUINE TRNA-RIBOSYLTRANSFERASE ACCESSORY SUBUNIT 2"/>
    <property type="match status" value="1"/>
</dbReference>
<dbReference type="InterPro" id="IPR036511">
    <property type="entry name" value="TGT-like_sf"/>
</dbReference>
<dbReference type="InterPro" id="IPR050852">
    <property type="entry name" value="Queuine_tRNA-ribosyltrfase"/>
</dbReference>
<keyword evidence="3" id="KW-1185">Reference proteome</keyword>
<keyword evidence="2" id="KW-0808">Transferase</keyword>
<accession>G0SGK6</accession>
<dbReference type="Proteomes" id="UP000008066">
    <property type="component" value="Unassembled WGS sequence"/>
</dbReference>
<dbReference type="OrthoDB" id="27601at2759"/>
<feature type="domain" description="tRNA-guanine(15) transglycosylase-like" evidence="1">
    <location>
        <begin position="27"/>
        <end position="302"/>
    </location>
</feature>
<proteinExistence type="predicted"/>
<dbReference type="eggNOG" id="KOG3909">
    <property type="taxonomic scope" value="Eukaryota"/>
</dbReference>
<dbReference type="PANTHER" id="PTHR46064">
    <property type="entry name" value="QUEUINE TRNA-RIBOSYLTRANSFERASE ACCESSORY SUBUNIT 2"/>
    <property type="match status" value="1"/>
</dbReference>
<evidence type="ECO:0000313" key="3">
    <source>
        <dbReference type="Proteomes" id="UP000008066"/>
    </source>
</evidence>
<evidence type="ECO:0000259" key="1">
    <source>
        <dbReference type="Pfam" id="PF01702"/>
    </source>
</evidence>
<dbReference type="KEGG" id="cthr:CTHT_0066670"/>
<dbReference type="OMA" id="CTMCVAP"/>
<dbReference type="GO" id="GO:0016740">
    <property type="term" value="F:transferase activity"/>
    <property type="evidence" value="ECO:0007669"/>
    <property type="project" value="UniProtKB-KW"/>
</dbReference>
<sequence length="320" mass="34945">MTIDTQTVETASMRFDILKAALCDGTTRLGRLSFAGRATVETPTYIAVTSRGAIPHLTPDNVSKHMNVGGVYMALEDFIERPQAYSKRTPPLYQTPTTQKHTTRLHAFTATPSSITTILSPRRLPAVPSPLGNTSKAISVFTSTGFQPLTIVEYISAAQTLQPDIVIPPSDLTHNDITPNSKRALRMAERTDEWIVDWFASAPATSSTFAPILPIPYSVQWEYVARLAEDYLPTGQLSGLALYDMDVLPDLLSFQPTLGPLPRLVLSNPQTPHQLLRQISLGADVFALPFVNTLSDAGLALTFAFPRPQQQNSPRASSSP</sequence>
<dbReference type="Pfam" id="PF01702">
    <property type="entry name" value="TGT"/>
    <property type="match status" value="1"/>
</dbReference>
<evidence type="ECO:0000313" key="2">
    <source>
        <dbReference type="EMBL" id="EGS17345.1"/>
    </source>
</evidence>
<dbReference type="Gene3D" id="3.20.20.105">
    <property type="entry name" value="Queuine tRNA-ribosyltransferase-like"/>
    <property type="match status" value="1"/>
</dbReference>
<dbReference type="STRING" id="759272.G0SGK6"/>
<dbReference type="RefSeq" id="XP_006696963.1">
    <property type="nucleotide sequence ID" value="XM_006696900.1"/>
</dbReference>
<dbReference type="InterPro" id="IPR002616">
    <property type="entry name" value="tRNA_ribo_trans-like"/>
</dbReference>
<gene>
    <name evidence="2" type="ORF">CTHT_0066670</name>
</gene>
<dbReference type="GO" id="GO:0006400">
    <property type="term" value="P:tRNA modification"/>
    <property type="evidence" value="ECO:0007669"/>
    <property type="project" value="InterPro"/>
</dbReference>
<dbReference type="HOGENOM" id="CLU_868792_0_0_1"/>